<dbReference type="FunFam" id="3.40.640.10:FF:000053">
    <property type="entry name" value="Aminotransferase, class I"/>
    <property type="match status" value="1"/>
</dbReference>
<dbReference type="InterPro" id="IPR015424">
    <property type="entry name" value="PyrdxlP-dep_Trfase"/>
</dbReference>
<evidence type="ECO:0000313" key="8">
    <source>
        <dbReference type="EMBL" id="GIG16742.1"/>
    </source>
</evidence>
<sequence length="394" mass="42174">MSAGPPRLAARAGAAPSSVIRDSLALISRPEIISFAGGLPAPELFDVSGLRECYDRVLADSGPRVLQYSTTDGDPVLREAVAARLSRTGMPTDPGDLLITSGAQQALSLLSTVLLEPGDTVLVEDPTYLAALQCFGYAGARVVAAPTDADGIRTDQLADLVRRERPKLIYLVPTFANPTGHTLPAERRAEVVRVAGRHGVWVVEDDPYHELRFRGEPVPALSSLDDAGGHTILLGSLSKTVAPGMRLGWLRAPAEVHRACLLAKQALDLHTSTIDQAAAAAYLTRYDLDRHLKTVREEYGRRCTAMLDALAAAMPPGSTWTTPDGGMFVWVRLPAGHDAAALLPSAVAHDVAYVPGSPFFAQQPDPRTLRLSFTTHRPAVIAEGIRRLGELLAR</sequence>
<evidence type="ECO:0000256" key="6">
    <source>
        <dbReference type="ARBA" id="ARBA00022898"/>
    </source>
</evidence>
<evidence type="ECO:0000256" key="1">
    <source>
        <dbReference type="ARBA" id="ARBA00001933"/>
    </source>
</evidence>
<dbReference type="Proteomes" id="UP000660339">
    <property type="component" value="Unassembled WGS sequence"/>
</dbReference>
<keyword evidence="6" id="KW-0663">Pyridoxal phosphate</keyword>
<organism evidence="8 9">
    <name type="scientific">Catellatospora methionotrophica</name>
    <dbReference type="NCBI Taxonomy" id="121620"/>
    <lineage>
        <taxon>Bacteria</taxon>
        <taxon>Bacillati</taxon>
        <taxon>Actinomycetota</taxon>
        <taxon>Actinomycetes</taxon>
        <taxon>Micromonosporales</taxon>
        <taxon>Micromonosporaceae</taxon>
        <taxon>Catellatospora</taxon>
    </lineage>
</organism>
<dbReference type="InterPro" id="IPR050859">
    <property type="entry name" value="Class-I_PLP-dep_aminotransf"/>
</dbReference>
<evidence type="ECO:0000313" key="9">
    <source>
        <dbReference type="Proteomes" id="UP000660339"/>
    </source>
</evidence>
<dbReference type="GO" id="GO:0030170">
    <property type="term" value="F:pyridoxal phosphate binding"/>
    <property type="evidence" value="ECO:0007669"/>
    <property type="project" value="InterPro"/>
</dbReference>
<evidence type="ECO:0000256" key="5">
    <source>
        <dbReference type="ARBA" id="ARBA00022679"/>
    </source>
</evidence>
<keyword evidence="5" id="KW-0808">Transferase</keyword>
<dbReference type="InterPro" id="IPR004839">
    <property type="entry name" value="Aminotransferase_I/II_large"/>
</dbReference>
<feature type="domain" description="Aminotransferase class I/classII large" evidence="7">
    <location>
        <begin position="59"/>
        <end position="388"/>
    </location>
</feature>
<dbReference type="PANTHER" id="PTHR42790:SF19">
    <property type="entry name" value="KYNURENINE_ALPHA-AMINOADIPATE AMINOTRANSFERASE, MITOCHONDRIAL"/>
    <property type="match status" value="1"/>
</dbReference>
<gene>
    <name evidence="8" type="ORF">Cme02nite_50740</name>
</gene>
<dbReference type="Gene3D" id="3.90.1150.10">
    <property type="entry name" value="Aspartate Aminotransferase, domain 1"/>
    <property type="match status" value="1"/>
</dbReference>
<keyword evidence="9" id="KW-1185">Reference proteome</keyword>
<dbReference type="EMBL" id="BONJ01000028">
    <property type="protein sequence ID" value="GIG16742.1"/>
    <property type="molecule type" value="Genomic_DNA"/>
</dbReference>
<dbReference type="GO" id="GO:1901605">
    <property type="term" value="P:alpha-amino acid metabolic process"/>
    <property type="evidence" value="ECO:0007669"/>
    <property type="project" value="TreeGrafter"/>
</dbReference>
<dbReference type="Pfam" id="PF00155">
    <property type="entry name" value="Aminotran_1_2"/>
    <property type="match status" value="1"/>
</dbReference>
<dbReference type="PANTHER" id="PTHR42790">
    <property type="entry name" value="AMINOTRANSFERASE"/>
    <property type="match status" value="1"/>
</dbReference>
<dbReference type="RefSeq" id="WP_166379122.1">
    <property type="nucleotide sequence ID" value="NZ_BAAATT010000005.1"/>
</dbReference>
<dbReference type="InterPro" id="IPR015422">
    <property type="entry name" value="PyrdxlP-dep_Trfase_small"/>
</dbReference>
<name>A0A8J3PGW8_9ACTN</name>
<comment type="subunit">
    <text evidence="3">Homodimer.</text>
</comment>
<comment type="cofactor">
    <cofactor evidence="1">
        <name>pyridoxal 5'-phosphate</name>
        <dbReference type="ChEBI" id="CHEBI:597326"/>
    </cofactor>
</comment>
<comment type="similarity">
    <text evidence="2">Belongs to the class-I pyridoxal-phosphate-dependent aminotransferase family.</text>
</comment>
<proteinExistence type="inferred from homology"/>
<dbReference type="GO" id="GO:0008483">
    <property type="term" value="F:transaminase activity"/>
    <property type="evidence" value="ECO:0007669"/>
    <property type="project" value="UniProtKB-KW"/>
</dbReference>
<comment type="caution">
    <text evidence="8">The sequence shown here is derived from an EMBL/GenBank/DDBJ whole genome shotgun (WGS) entry which is preliminary data.</text>
</comment>
<dbReference type="Gene3D" id="3.40.640.10">
    <property type="entry name" value="Type I PLP-dependent aspartate aminotransferase-like (Major domain)"/>
    <property type="match status" value="1"/>
</dbReference>
<keyword evidence="4 8" id="KW-0032">Aminotransferase</keyword>
<reference evidence="8" key="1">
    <citation type="submission" date="2021-01" db="EMBL/GenBank/DDBJ databases">
        <title>Whole genome shotgun sequence of Catellatospora methionotrophica NBRC 14553.</title>
        <authorList>
            <person name="Komaki H."/>
            <person name="Tamura T."/>
        </authorList>
    </citation>
    <scope>NUCLEOTIDE SEQUENCE</scope>
    <source>
        <strain evidence="8">NBRC 14553</strain>
    </source>
</reference>
<evidence type="ECO:0000256" key="3">
    <source>
        <dbReference type="ARBA" id="ARBA00011738"/>
    </source>
</evidence>
<evidence type="ECO:0000259" key="7">
    <source>
        <dbReference type="Pfam" id="PF00155"/>
    </source>
</evidence>
<protein>
    <submittedName>
        <fullName evidence="8">Aminotransferase</fullName>
    </submittedName>
</protein>
<accession>A0A8J3PGW8</accession>
<dbReference type="CDD" id="cd00609">
    <property type="entry name" value="AAT_like"/>
    <property type="match status" value="1"/>
</dbReference>
<dbReference type="InterPro" id="IPR015421">
    <property type="entry name" value="PyrdxlP-dep_Trfase_major"/>
</dbReference>
<dbReference type="AlphaFoldDB" id="A0A8J3PGW8"/>
<evidence type="ECO:0000256" key="2">
    <source>
        <dbReference type="ARBA" id="ARBA00007441"/>
    </source>
</evidence>
<dbReference type="SUPFAM" id="SSF53383">
    <property type="entry name" value="PLP-dependent transferases"/>
    <property type="match status" value="1"/>
</dbReference>
<evidence type="ECO:0000256" key="4">
    <source>
        <dbReference type="ARBA" id="ARBA00022576"/>
    </source>
</evidence>